<dbReference type="Proteomes" id="UP000054937">
    <property type="component" value="Unassembled WGS sequence"/>
</dbReference>
<accession>A0A0V0QKP2</accession>
<evidence type="ECO:0000313" key="2">
    <source>
        <dbReference type="Proteomes" id="UP000054937"/>
    </source>
</evidence>
<keyword evidence="2" id="KW-1185">Reference proteome</keyword>
<organism evidence="1 2">
    <name type="scientific">Pseudocohnilembus persalinus</name>
    <name type="common">Ciliate</name>
    <dbReference type="NCBI Taxonomy" id="266149"/>
    <lineage>
        <taxon>Eukaryota</taxon>
        <taxon>Sar</taxon>
        <taxon>Alveolata</taxon>
        <taxon>Ciliophora</taxon>
        <taxon>Intramacronucleata</taxon>
        <taxon>Oligohymenophorea</taxon>
        <taxon>Scuticociliatia</taxon>
        <taxon>Philasterida</taxon>
        <taxon>Pseudocohnilembidae</taxon>
        <taxon>Pseudocohnilembus</taxon>
    </lineage>
</organism>
<comment type="caution">
    <text evidence="1">The sequence shown here is derived from an EMBL/GenBank/DDBJ whole genome shotgun (WGS) entry which is preliminary data.</text>
</comment>
<name>A0A0V0QKP2_PSEPJ</name>
<dbReference type="InParanoid" id="A0A0V0QKP2"/>
<sequence length="413" mass="49759">MTIGTCKKKYHDQVYQYFNQTEDKENLFQCSKCITEDEGPAFKKILTSDILSDEYTFEQINNWPPFEKKELTQFVQQYYKNNQENPEVENLLNHMIQIQIDEYFEEQYDIISQQLNKIKKEVKIQFQNKIYEFIQQNQEEGKADLSEIIKDLKIDNFRTKLREFLDGKINLDQFHIFQQKYTQNIKNKQQQLVQTYYNKQKDIQQDFQRLQKDFESCLESFNQFDFKVQKKINLDFSSILLYTYQPAEGDVISEDMSKITLSKEFFNDTKRIYTTINQYDTYHIKLRIDTKGKIYHQIISFGFDNSEFVEDTDKIITIFNENGKVKGRNFKLYGLYDNFCNIFKDNETVLNIVFNFGKKYMEVFDSGQKIKVECNFPELVLDGHFYFGSRFIIDYQQKKQEENIIYIDSVNIY</sequence>
<gene>
    <name evidence="1" type="ORF">PPERSA_02260</name>
</gene>
<evidence type="ECO:0000313" key="1">
    <source>
        <dbReference type="EMBL" id="KRX02770.1"/>
    </source>
</evidence>
<dbReference type="EMBL" id="LDAU01000152">
    <property type="protein sequence ID" value="KRX02770.1"/>
    <property type="molecule type" value="Genomic_DNA"/>
</dbReference>
<reference evidence="1 2" key="1">
    <citation type="journal article" date="2015" name="Sci. Rep.">
        <title>Genome of the facultative scuticociliatosis pathogen Pseudocohnilembus persalinus provides insight into its virulence through horizontal gene transfer.</title>
        <authorList>
            <person name="Xiong J."/>
            <person name="Wang G."/>
            <person name="Cheng J."/>
            <person name="Tian M."/>
            <person name="Pan X."/>
            <person name="Warren A."/>
            <person name="Jiang C."/>
            <person name="Yuan D."/>
            <person name="Miao W."/>
        </authorList>
    </citation>
    <scope>NUCLEOTIDE SEQUENCE [LARGE SCALE GENOMIC DNA]</scope>
    <source>
        <strain evidence="1">36N120E</strain>
    </source>
</reference>
<proteinExistence type="predicted"/>
<protein>
    <submittedName>
        <fullName evidence="1">Uncharacterized protein</fullName>
    </submittedName>
</protein>
<dbReference type="AlphaFoldDB" id="A0A0V0QKP2"/>